<evidence type="ECO:0000313" key="2">
    <source>
        <dbReference type="EMBL" id="KAI1611184.1"/>
    </source>
</evidence>
<evidence type="ECO:0000256" key="1">
    <source>
        <dbReference type="SAM" id="SignalP"/>
    </source>
</evidence>
<comment type="caution">
    <text evidence="2">The sequence shown here is derived from an EMBL/GenBank/DDBJ whole genome shotgun (WGS) entry which is preliminary data.</text>
</comment>
<gene>
    <name evidence="2" type="ORF">EDD36DRAFT_443376</name>
</gene>
<keyword evidence="3" id="KW-1185">Reference proteome</keyword>
<feature type="chain" id="PRO_5043005816" evidence="1">
    <location>
        <begin position="16"/>
        <end position="132"/>
    </location>
</feature>
<proteinExistence type="predicted"/>
<organism evidence="2 3">
    <name type="scientific">Exophiala viscosa</name>
    <dbReference type="NCBI Taxonomy" id="2486360"/>
    <lineage>
        <taxon>Eukaryota</taxon>
        <taxon>Fungi</taxon>
        <taxon>Dikarya</taxon>
        <taxon>Ascomycota</taxon>
        <taxon>Pezizomycotina</taxon>
        <taxon>Eurotiomycetes</taxon>
        <taxon>Chaetothyriomycetidae</taxon>
        <taxon>Chaetothyriales</taxon>
        <taxon>Herpotrichiellaceae</taxon>
        <taxon>Exophiala</taxon>
    </lineage>
</organism>
<protein>
    <submittedName>
        <fullName evidence="2">Uncharacterized protein</fullName>
    </submittedName>
</protein>
<sequence length="132" mass="15131">MLILMGLLISDQCSSLGVDSTANRSYMVLVMGPSGPKAHYYVSYSSKASVSLSSSMIKPYTMSTANRSGHEWSRTLLLPWERFPGWMRSMKFLRVRIERSMSPFRLKNAKVRKEKSKVDWSCEYVYDLELDG</sequence>
<dbReference type="Proteomes" id="UP001203852">
    <property type="component" value="Unassembled WGS sequence"/>
</dbReference>
<name>A0AAN6ID39_9EURO</name>
<evidence type="ECO:0000313" key="3">
    <source>
        <dbReference type="Proteomes" id="UP001203852"/>
    </source>
</evidence>
<feature type="signal peptide" evidence="1">
    <location>
        <begin position="1"/>
        <end position="15"/>
    </location>
</feature>
<dbReference type="AlphaFoldDB" id="A0AAN6ID39"/>
<accession>A0AAN6ID39</accession>
<keyword evidence="1" id="KW-0732">Signal</keyword>
<reference evidence="2" key="1">
    <citation type="journal article" date="2022" name="bioRxiv">
        <title>Deciphering the potential niche of two novel black yeast fungi from a biological soil crust based on their genomes, phenotypes, and melanin regulation.</title>
        <authorList>
            <consortium name="DOE Joint Genome Institute"/>
            <person name="Carr E.C."/>
            <person name="Barton Q."/>
            <person name="Grambo S."/>
            <person name="Sullivan M."/>
            <person name="Renfro C.M."/>
            <person name="Kuo A."/>
            <person name="Pangilinan J."/>
            <person name="Lipzen A."/>
            <person name="Keymanesh K."/>
            <person name="Savage E."/>
            <person name="Barry K."/>
            <person name="Grigoriev I.V."/>
            <person name="Riekhof W.R."/>
            <person name="Harris S.S."/>
        </authorList>
    </citation>
    <scope>NUCLEOTIDE SEQUENCE</scope>
    <source>
        <strain evidence="2">JF 03-4F</strain>
    </source>
</reference>
<dbReference type="EMBL" id="MU404357">
    <property type="protein sequence ID" value="KAI1611184.1"/>
    <property type="molecule type" value="Genomic_DNA"/>
</dbReference>